<dbReference type="EMBL" id="JARPOI010000013">
    <property type="protein sequence ID" value="KAJ9163193.1"/>
    <property type="molecule type" value="Genomic_DNA"/>
</dbReference>
<organism evidence="3 4">
    <name type="scientific">Hevea brasiliensis</name>
    <name type="common">Para rubber tree</name>
    <name type="synonym">Siphonia brasiliensis</name>
    <dbReference type="NCBI Taxonomy" id="3981"/>
    <lineage>
        <taxon>Eukaryota</taxon>
        <taxon>Viridiplantae</taxon>
        <taxon>Streptophyta</taxon>
        <taxon>Embryophyta</taxon>
        <taxon>Tracheophyta</taxon>
        <taxon>Spermatophyta</taxon>
        <taxon>Magnoliopsida</taxon>
        <taxon>eudicotyledons</taxon>
        <taxon>Gunneridae</taxon>
        <taxon>Pentapetalae</taxon>
        <taxon>rosids</taxon>
        <taxon>fabids</taxon>
        <taxon>Malpighiales</taxon>
        <taxon>Euphorbiaceae</taxon>
        <taxon>Crotonoideae</taxon>
        <taxon>Micrandreae</taxon>
        <taxon>Hevea</taxon>
    </lineage>
</organism>
<keyword evidence="4" id="KW-1185">Reference proteome</keyword>
<feature type="compositionally biased region" description="Low complexity" evidence="1">
    <location>
        <begin position="60"/>
        <end position="70"/>
    </location>
</feature>
<keyword evidence="2" id="KW-1133">Transmembrane helix</keyword>
<keyword evidence="2" id="KW-0472">Membrane</keyword>
<evidence type="ECO:0000313" key="4">
    <source>
        <dbReference type="Proteomes" id="UP001174677"/>
    </source>
</evidence>
<comment type="caution">
    <text evidence="3">The sequence shown here is derived from an EMBL/GenBank/DDBJ whole genome shotgun (WGS) entry which is preliminary data.</text>
</comment>
<feature type="transmembrane region" description="Helical" evidence="2">
    <location>
        <begin position="193"/>
        <end position="212"/>
    </location>
</feature>
<feature type="transmembrane region" description="Helical" evidence="2">
    <location>
        <begin position="157"/>
        <end position="181"/>
    </location>
</feature>
<proteinExistence type="predicted"/>
<keyword evidence="2" id="KW-0812">Transmembrane</keyword>
<feature type="transmembrane region" description="Helical" evidence="2">
    <location>
        <begin position="445"/>
        <end position="469"/>
    </location>
</feature>
<feature type="region of interest" description="Disordered" evidence="1">
    <location>
        <begin position="51"/>
        <end position="77"/>
    </location>
</feature>
<name>A0ABQ9L980_HEVBR</name>
<evidence type="ECO:0000313" key="3">
    <source>
        <dbReference type="EMBL" id="KAJ9163193.1"/>
    </source>
</evidence>
<dbReference type="Proteomes" id="UP001174677">
    <property type="component" value="Chromosome 13"/>
</dbReference>
<reference evidence="3" key="1">
    <citation type="journal article" date="2023" name="Plant Biotechnol. J.">
        <title>Chromosome-level wild Hevea brasiliensis genome provides new tools for genomic-assisted breeding and valuable loci to elevate rubber yield.</title>
        <authorList>
            <person name="Cheng H."/>
            <person name="Song X."/>
            <person name="Hu Y."/>
            <person name="Wu T."/>
            <person name="Yang Q."/>
            <person name="An Z."/>
            <person name="Feng S."/>
            <person name="Deng Z."/>
            <person name="Wu W."/>
            <person name="Zeng X."/>
            <person name="Tu M."/>
            <person name="Wang X."/>
            <person name="Huang H."/>
        </authorList>
    </citation>
    <scope>NUCLEOTIDE SEQUENCE</scope>
    <source>
        <strain evidence="3">MT/VB/25A 57/8</strain>
    </source>
</reference>
<dbReference type="PANTHER" id="PTHR36381:SF1">
    <property type="entry name" value="ETHYLENE-REGULATED TRANSCRIPT 2 (ERT2)"/>
    <property type="match status" value="1"/>
</dbReference>
<evidence type="ECO:0000256" key="2">
    <source>
        <dbReference type="SAM" id="Phobius"/>
    </source>
</evidence>
<dbReference type="PANTHER" id="PTHR36381">
    <property type="entry name" value="ETHYLENE-REGULATED TRANSCRIPT 2 (ERT2)"/>
    <property type="match status" value="1"/>
</dbReference>
<evidence type="ECO:0000256" key="1">
    <source>
        <dbReference type="SAM" id="MobiDB-lite"/>
    </source>
</evidence>
<gene>
    <name evidence="3" type="ORF">P3X46_022891</name>
</gene>
<sequence length="486" mass="55186">MPLPWKKAKVSRISRIVADLQPPKPNSLVVETGFPTSLVDLFVKNRDRFKKPIKKKKKQQQQQQQQRQQQHNQPREVEELVISDTIPLANTRELSVEPVNINKKRQSPENLEGQGKNVNRCEVLVGEDRNLDYNQGVKECGDVDDANLGSNGKDKRFLFLVLKMFVVVILALSTTRLAIGITMSTSLLIFLEYYGKHLLCLLKTCLLVLLLLNRRVVSLFRLKKDLWVSKKASINAEKDGSASDYCDLAENLEPNPPVKEIHVVEPTPNMVGRDEANGRIENPTIYDLLNYDKSWDNVDEALEAKNDERGALICGKERSQSCKIRRKFIKKLVPKKLLSVKKGKKGKKEADFSSEVSSCSWREDKLCRGEDTGEQSDLDRQDLSCKGKLTLLQLMEEEKEKERFRTGGKEEFEHTSSISSQALQTKPEMIVVEERVDTERGGSSGYLVLFLIVLAGLVGGRMLALVITVGSCSMLKLVWRRRKYEK</sequence>
<protein>
    <submittedName>
        <fullName evidence="3">Uncharacterized protein</fullName>
    </submittedName>
</protein>
<accession>A0ABQ9L980</accession>